<protein>
    <submittedName>
        <fullName evidence="1">Uncharacterized protein</fullName>
    </submittedName>
</protein>
<dbReference type="AlphaFoldDB" id="A0A402CUC8"/>
<dbReference type="OrthoDB" id="280382at2"/>
<dbReference type="InterPro" id="IPR027558">
    <property type="entry name" value="Pre_pil_HX9DG_C"/>
</dbReference>
<dbReference type="InterPro" id="IPR011453">
    <property type="entry name" value="DUF1559"/>
</dbReference>
<dbReference type="PANTHER" id="PTHR30093">
    <property type="entry name" value="GENERAL SECRETION PATHWAY PROTEIN G"/>
    <property type="match status" value="1"/>
</dbReference>
<dbReference type="InterPro" id="IPR045584">
    <property type="entry name" value="Pilin-like"/>
</dbReference>
<accession>A0A402CUC8</accession>
<organism evidence="1 2">
    <name type="scientific">Capsulimonas corticalis</name>
    <dbReference type="NCBI Taxonomy" id="2219043"/>
    <lineage>
        <taxon>Bacteria</taxon>
        <taxon>Bacillati</taxon>
        <taxon>Armatimonadota</taxon>
        <taxon>Armatimonadia</taxon>
        <taxon>Capsulimonadales</taxon>
        <taxon>Capsulimonadaceae</taxon>
        <taxon>Capsulimonas</taxon>
    </lineage>
</organism>
<dbReference type="RefSeq" id="WP_119320985.1">
    <property type="nucleotide sequence ID" value="NZ_AP025739.1"/>
</dbReference>
<dbReference type="InterPro" id="IPR012902">
    <property type="entry name" value="N_methyl_site"/>
</dbReference>
<dbReference type="NCBIfam" id="TIGR04294">
    <property type="entry name" value="pre_pil_HX9DG"/>
    <property type="match status" value="1"/>
</dbReference>
<dbReference type="Proteomes" id="UP000287394">
    <property type="component" value="Chromosome"/>
</dbReference>
<dbReference type="KEGG" id="ccot:CCAX7_009810"/>
<dbReference type="Pfam" id="PF07596">
    <property type="entry name" value="SBP_bac_10"/>
    <property type="match status" value="1"/>
</dbReference>
<reference evidence="1 2" key="1">
    <citation type="journal article" date="2019" name="Int. J. Syst. Evol. Microbiol.">
        <title>Capsulimonas corticalis gen. nov., sp. nov., an aerobic capsulated bacterium, of a novel bacterial order, Capsulimonadales ord. nov., of the class Armatimonadia of the phylum Armatimonadetes.</title>
        <authorList>
            <person name="Li J."/>
            <person name="Kudo C."/>
            <person name="Tonouchi A."/>
        </authorList>
    </citation>
    <scope>NUCLEOTIDE SEQUENCE [LARGE SCALE GENOMIC DNA]</scope>
    <source>
        <strain evidence="1 2">AX-7</strain>
    </source>
</reference>
<dbReference type="Pfam" id="PF07963">
    <property type="entry name" value="N_methyl"/>
    <property type="match status" value="1"/>
</dbReference>
<name>A0A402CUC8_9BACT</name>
<gene>
    <name evidence="1" type="ORF">CCAX7_009810</name>
</gene>
<dbReference type="EMBL" id="AP025739">
    <property type="protein sequence ID" value="BDI28930.1"/>
    <property type="molecule type" value="Genomic_DNA"/>
</dbReference>
<proteinExistence type="predicted"/>
<sequence>MLPQTRKGFTLIELLVVIAIIAIFAAILFPVFAQAREKARQTTCASNEKQIGLAILQYNQDNDETFPLANYGDTNADKDHWYKLVDPYVAASYTRSLARTGAKLSIWVCPDFEKIYHAAGLGGFPAWSYVANRNLMPAVAYTSPQPWIDQAPSALASIDSPSRLVLVAEGAGGTVFTTGNDTGNYPLNSQGNAGDDKDVNTSYVIARTRHPNGSNYLFADGHVKFAHLPVPSYSGDPSDPANVTPVQSTSGVVYRTSDNPNAIGWFTEDTVANPATPD</sequence>
<evidence type="ECO:0000313" key="1">
    <source>
        <dbReference type="EMBL" id="BDI28930.1"/>
    </source>
</evidence>
<dbReference type="NCBIfam" id="TIGR02532">
    <property type="entry name" value="IV_pilin_GFxxxE"/>
    <property type="match status" value="1"/>
</dbReference>
<evidence type="ECO:0000313" key="2">
    <source>
        <dbReference type="Proteomes" id="UP000287394"/>
    </source>
</evidence>
<dbReference type="Gene3D" id="3.30.700.10">
    <property type="entry name" value="Glycoprotein, Type 4 Pilin"/>
    <property type="match status" value="1"/>
</dbReference>
<keyword evidence="2" id="KW-1185">Reference proteome</keyword>
<dbReference type="PROSITE" id="PS00409">
    <property type="entry name" value="PROKAR_NTER_METHYL"/>
    <property type="match status" value="1"/>
</dbReference>
<dbReference type="SUPFAM" id="SSF54523">
    <property type="entry name" value="Pili subunits"/>
    <property type="match status" value="1"/>
</dbReference>